<dbReference type="Gramene" id="mRNA:HanXRQr2_Chr09g0391441">
    <property type="protein sequence ID" value="CDS:HanXRQr2_Chr09g0391441.1"/>
    <property type="gene ID" value="HanXRQr2_Chr09g0391441"/>
</dbReference>
<evidence type="ECO:0000313" key="2">
    <source>
        <dbReference type="EMBL" id="KAF5791157.1"/>
    </source>
</evidence>
<evidence type="ECO:0000256" key="1">
    <source>
        <dbReference type="SAM" id="Coils"/>
    </source>
</evidence>
<reference evidence="2" key="2">
    <citation type="submission" date="2020-06" db="EMBL/GenBank/DDBJ databases">
        <title>Helianthus annuus Genome sequencing and assembly Release 2.</title>
        <authorList>
            <person name="Gouzy J."/>
            <person name="Langlade N."/>
            <person name="Munos S."/>
        </authorList>
    </citation>
    <scope>NUCLEOTIDE SEQUENCE</scope>
    <source>
        <tissue evidence="2">Leaves</tissue>
    </source>
</reference>
<accession>A0A9K3I6N7</accession>
<gene>
    <name evidence="2" type="ORF">HanXRQr2_Chr09g0391441</name>
</gene>
<dbReference type="Proteomes" id="UP000215914">
    <property type="component" value="Unassembled WGS sequence"/>
</dbReference>
<evidence type="ECO:0000313" key="3">
    <source>
        <dbReference type="Proteomes" id="UP000215914"/>
    </source>
</evidence>
<comment type="caution">
    <text evidence="2">The sequence shown here is derived from an EMBL/GenBank/DDBJ whole genome shotgun (WGS) entry which is preliminary data.</text>
</comment>
<proteinExistence type="predicted"/>
<organism evidence="2 3">
    <name type="scientific">Helianthus annuus</name>
    <name type="common">Common sunflower</name>
    <dbReference type="NCBI Taxonomy" id="4232"/>
    <lineage>
        <taxon>Eukaryota</taxon>
        <taxon>Viridiplantae</taxon>
        <taxon>Streptophyta</taxon>
        <taxon>Embryophyta</taxon>
        <taxon>Tracheophyta</taxon>
        <taxon>Spermatophyta</taxon>
        <taxon>Magnoliopsida</taxon>
        <taxon>eudicotyledons</taxon>
        <taxon>Gunneridae</taxon>
        <taxon>Pentapetalae</taxon>
        <taxon>asterids</taxon>
        <taxon>campanulids</taxon>
        <taxon>Asterales</taxon>
        <taxon>Asteraceae</taxon>
        <taxon>Asteroideae</taxon>
        <taxon>Heliantheae alliance</taxon>
        <taxon>Heliantheae</taxon>
        <taxon>Helianthus</taxon>
    </lineage>
</organism>
<reference evidence="2" key="1">
    <citation type="journal article" date="2017" name="Nature">
        <title>The sunflower genome provides insights into oil metabolism, flowering and Asterid evolution.</title>
        <authorList>
            <person name="Badouin H."/>
            <person name="Gouzy J."/>
            <person name="Grassa C.J."/>
            <person name="Murat F."/>
            <person name="Staton S.E."/>
            <person name="Cottret L."/>
            <person name="Lelandais-Briere C."/>
            <person name="Owens G.L."/>
            <person name="Carrere S."/>
            <person name="Mayjonade B."/>
            <person name="Legrand L."/>
            <person name="Gill N."/>
            <person name="Kane N.C."/>
            <person name="Bowers J.E."/>
            <person name="Hubner S."/>
            <person name="Bellec A."/>
            <person name="Berard A."/>
            <person name="Berges H."/>
            <person name="Blanchet N."/>
            <person name="Boniface M.C."/>
            <person name="Brunel D."/>
            <person name="Catrice O."/>
            <person name="Chaidir N."/>
            <person name="Claudel C."/>
            <person name="Donnadieu C."/>
            <person name="Faraut T."/>
            <person name="Fievet G."/>
            <person name="Helmstetter N."/>
            <person name="King M."/>
            <person name="Knapp S.J."/>
            <person name="Lai Z."/>
            <person name="Le Paslier M.C."/>
            <person name="Lippi Y."/>
            <person name="Lorenzon L."/>
            <person name="Mandel J.R."/>
            <person name="Marage G."/>
            <person name="Marchand G."/>
            <person name="Marquand E."/>
            <person name="Bret-Mestries E."/>
            <person name="Morien E."/>
            <person name="Nambeesan S."/>
            <person name="Nguyen T."/>
            <person name="Pegot-Espagnet P."/>
            <person name="Pouilly N."/>
            <person name="Raftis F."/>
            <person name="Sallet E."/>
            <person name="Schiex T."/>
            <person name="Thomas J."/>
            <person name="Vandecasteele C."/>
            <person name="Vares D."/>
            <person name="Vear F."/>
            <person name="Vautrin S."/>
            <person name="Crespi M."/>
            <person name="Mangin B."/>
            <person name="Burke J.M."/>
            <person name="Salse J."/>
            <person name="Munos S."/>
            <person name="Vincourt P."/>
            <person name="Rieseberg L.H."/>
            <person name="Langlade N.B."/>
        </authorList>
    </citation>
    <scope>NUCLEOTIDE SEQUENCE</scope>
    <source>
        <tissue evidence="2">Leaves</tissue>
    </source>
</reference>
<dbReference type="EMBL" id="MNCJ02000324">
    <property type="protein sequence ID" value="KAF5791157.1"/>
    <property type="molecule type" value="Genomic_DNA"/>
</dbReference>
<feature type="coiled-coil region" evidence="1">
    <location>
        <begin position="104"/>
        <end position="191"/>
    </location>
</feature>
<name>A0A9K3I6N7_HELAN</name>
<keyword evidence="1" id="KW-0175">Coiled coil</keyword>
<sequence length="216" mass="25120">MLGDHYYRSYDDSRADGIHAPVWKLRQGDIFATFGTCREWFMGTFPTAEVLHQKQRTHDQVYHSHVLAQANQLSNGNQIMREWRSMHRQLGVWEDFRSCLAADAIQFEKAKAELAEQKARFEANKKKEDWGILGLKKKLQASKDKLAEKHRLLRETCKKDNEKMYAARTEITNLKAQAESSAKTIADLEERYEAAKVHPERAEITRFVLLLSVLNR</sequence>
<dbReference type="AlphaFoldDB" id="A0A9K3I6N7"/>
<protein>
    <submittedName>
        <fullName evidence="2">Uncharacterized protein</fullName>
    </submittedName>
</protein>
<keyword evidence="3" id="KW-1185">Reference proteome</keyword>